<dbReference type="Proteomes" id="UP001501147">
    <property type="component" value="Unassembled WGS sequence"/>
</dbReference>
<feature type="compositionally biased region" description="Polar residues" evidence="1">
    <location>
        <begin position="1"/>
        <end position="13"/>
    </location>
</feature>
<sequence length="82" mass="8263">MPQPTLHTTTAPLSRTAVPAAGALSGGPSPSTARYVLRPARNHPAPARTPAPQPASQPARAPAPSAARVLPAHLRTPAGSHT</sequence>
<organism evidence="2 3">
    <name type="scientific">Streptomyces sanyensis</name>
    <dbReference type="NCBI Taxonomy" id="568869"/>
    <lineage>
        <taxon>Bacteria</taxon>
        <taxon>Bacillati</taxon>
        <taxon>Actinomycetota</taxon>
        <taxon>Actinomycetes</taxon>
        <taxon>Kitasatosporales</taxon>
        <taxon>Streptomycetaceae</taxon>
        <taxon>Streptomyces</taxon>
    </lineage>
</organism>
<reference evidence="3" key="1">
    <citation type="journal article" date="2019" name="Int. J. Syst. Evol. Microbiol.">
        <title>The Global Catalogue of Microorganisms (GCM) 10K type strain sequencing project: providing services to taxonomists for standard genome sequencing and annotation.</title>
        <authorList>
            <consortium name="The Broad Institute Genomics Platform"/>
            <consortium name="The Broad Institute Genome Sequencing Center for Infectious Disease"/>
            <person name="Wu L."/>
            <person name="Ma J."/>
        </authorList>
    </citation>
    <scope>NUCLEOTIDE SEQUENCE [LARGE SCALE GENOMIC DNA]</scope>
    <source>
        <strain evidence="3">JCM 18324</strain>
    </source>
</reference>
<evidence type="ECO:0000313" key="2">
    <source>
        <dbReference type="EMBL" id="GAA4792549.1"/>
    </source>
</evidence>
<comment type="caution">
    <text evidence="2">The sequence shown here is derived from an EMBL/GenBank/DDBJ whole genome shotgun (WGS) entry which is preliminary data.</text>
</comment>
<evidence type="ECO:0000313" key="3">
    <source>
        <dbReference type="Proteomes" id="UP001501147"/>
    </source>
</evidence>
<proteinExistence type="predicted"/>
<feature type="region of interest" description="Disordered" evidence="1">
    <location>
        <begin position="1"/>
        <end position="82"/>
    </location>
</feature>
<feature type="compositionally biased region" description="Low complexity" evidence="1">
    <location>
        <begin position="56"/>
        <end position="67"/>
    </location>
</feature>
<accession>A0ABP9BA08</accession>
<dbReference type="EMBL" id="BAABJV010000019">
    <property type="protein sequence ID" value="GAA4792549.1"/>
    <property type="molecule type" value="Genomic_DNA"/>
</dbReference>
<evidence type="ECO:0000256" key="1">
    <source>
        <dbReference type="SAM" id="MobiDB-lite"/>
    </source>
</evidence>
<gene>
    <name evidence="2" type="ORF">GCM10023329_50720</name>
</gene>
<protein>
    <submittedName>
        <fullName evidence="2">Uncharacterized protein</fullName>
    </submittedName>
</protein>
<keyword evidence="3" id="KW-1185">Reference proteome</keyword>
<name>A0ABP9BA08_9ACTN</name>